<dbReference type="SUPFAM" id="SSF52029">
    <property type="entry name" value="GroEL apical domain-like"/>
    <property type="match status" value="1"/>
</dbReference>
<dbReference type="NCBIfam" id="NF009488">
    <property type="entry name" value="PRK12850.1"/>
    <property type="match status" value="1"/>
</dbReference>
<proteinExistence type="inferred from homology"/>
<dbReference type="SUPFAM" id="SSF48592">
    <property type="entry name" value="GroEL equatorial domain-like"/>
    <property type="match status" value="1"/>
</dbReference>
<protein>
    <recommendedName>
        <fullName evidence="6">Chaperonin GroEL</fullName>
        <ecNumber evidence="6">5.6.1.7</ecNumber>
    </recommendedName>
    <alternativeName>
        <fullName evidence="6">60 kDa chaperonin</fullName>
    </alternativeName>
    <alternativeName>
        <fullName evidence="6">Chaperonin-60</fullName>
        <shortName evidence="6">Cpn60</shortName>
    </alternativeName>
</protein>
<dbReference type="GO" id="GO:0051082">
    <property type="term" value="F:unfolded protein binding"/>
    <property type="evidence" value="ECO:0007669"/>
    <property type="project" value="UniProtKB-UniRule"/>
</dbReference>
<dbReference type="InterPro" id="IPR027413">
    <property type="entry name" value="GROEL-like_equatorial_sf"/>
</dbReference>
<dbReference type="EC" id="5.6.1.7" evidence="6"/>
<evidence type="ECO:0000313" key="11">
    <source>
        <dbReference type="Proteomes" id="UP000292919"/>
    </source>
</evidence>
<evidence type="ECO:0000256" key="5">
    <source>
        <dbReference type="ARBA" id="ARBA00023235"/>
    </source>
</evidence>
<evidence type="ECO:0000256" key="8">
    <source>
        <dbReference type="RuleBase" id="RU000419"/>
    </source>
</evidence>
<dbReference type="NCBIfam" id="NF009487">
    <property type="entry name" value="PRK12849.1"/>
    <property type="match status" value="1"/>
</dbReference>
<dbReference type="InterPro" id="IPR001844">
    <property type="entry name" value="Cpn60/GroEL"/>
</dbReference>
<keyword evidence="4 6" id="KW-0143">Chaperone</keyword>
<evidence type="ECO:0000256" key="2">
    <source>
        <dbReference type="ARBA" id="ARBA00022741"/>
    </source>
</evidence>
<feature type="binding site" evidence="6">
    <location>
        <position position="51"/>
    </location>
    <ligand>
        <name>ATP</name>
        <dbReference type="ChEBI" id="CHEBI:30616"/>
    </ligand>
</feature>
<dbReference type="Gene3D" id="3.30.260.10">
    <property type="entry name" value="TCP-1-like chaperonin intermediate domain"/>
    <property type="match status" value="1"/>
</dbReference>
<dbReference type="Gene3D" id="3.50.7.10">
    <property type="entry name" value="GroEL"/>
    <property type="match status" value="1"/>
</dbReference>
<comment type="caution">
    <text evidence="10">The sequence shown here is derived from an EMBL/GenBank/DDBJ whole genome shotgun (WGS) entry which is preliminary data.</text>
</comment>
<dbReference type="GO" id="GO:0042026">
    <property type="term" value="P:protein refolding"/>
    <property type="evidence" value="ECO:0007669"/>
    <property type="project" value="UniProtKB-UniRule"/>
</dbReference>
<dbReference type="InterPro" id="IPR018370">
    <property type="entry name" value="Chaperonin_Cpn60_CS"/>
</dbReference>
<organism evidence="10 11">
    <name type="scientific">Desulfovibrio legallii</name>
    <dbReference type="NCBI Taxonomy" id="571438"/>
    <lineage>
        <taxon>Bacteria</taxon>
        <taxon>Pseudomonadati</taxon>
        <taxon>Thermodesulfobacteriota</taxon>
        <taxon>Desulfovibrionia</taxon>
        <taxon>Desulfovibrionales</taxon>
        <taxon>Desulfovibrionaceae</taxon>
        <taxon>Desulfovibrio</taxon>
    </lineage>
</organism>
<reference evidence="10 11" key="1">
    <citation type="submission" date="2018-12" db="EMBL/GenBank/DDBJ databases">
        <title>First genome draft of Desulfovibrio legallis sp. nov.</title>
        <authorList>
            <person name="Ben Dhia O."/>
            <person name="Najjari A."/>
            <person name="Ferjani R."/>
            <person name="Fhoula I."/>
            <person name="Fardeau M.-L."/>
            <person name="Boudabbous A."/>
            <person name="Ouzari H.I."/>
        </authorList>
    </citation>
    <scope>NUCLEOTIDE SEQUENCE [LARGE SCALE GENOMIC DNA]</scope>
    <source>
        <strain evidence="10 11">H1T</strain>
    </source>
</reference>
<feature type="binding site" evidence="6">
    <location>
        <begin position="30"/>
        <end position="33"/>
    </location>
    <ligand>
        <name>ATP</name>
        <dbReference type="ChEBI" id="CHEBI:30616"/>
    </ligand>
</feature>
<dbReference type="InterPro" id="IPR002423">
    <property type="entry name" value="Cpn60/GroEL/TCP-1"/>
</dbReference>
<dbReference type="InterPro" id="IPR027409">
    <property type="entry name" value="GroEL-like_apical_dom_sf"/>
</dbReference>
<evidence type="ECO:0000256" key="6">
    <source>
        <dbReference type="HAMAP-Rule" id="MF_00600"/>
    </source>
</evidence>
<dbReference type="SUPFAM" id="SSF54849">
    <property type="entry name" value="GroEL-intermediate domain like"/>
    <property type="match status" value="1"/>
</dbReference>
<dbReference type="CDD" id="cd03344">
    <property type="entry name" value="GroEL"/>
    <property type="match status" value="1"/>
</dbReference>
<dbReference type="FunFam" id="3.50.7.10:FF:000001">
    <property type="entry name" value="60 kDa chaperonin"/>
    <property type="match status" value="1"/>
</dbReference>
<dbReference type="AlphaFoldDB" id="A0A6H3F950"/>
<keyword evidence="11" id="KW-1185">Reference proteome</keyword>
<feature type="binding site" evidence="6">
    <location>
        <begin position="87"/>
        <end position="91"/>
    </location>
    <ligand>
        <name>ATP</name>
        <dbReference type="ChEBI" id="CHEBI:30616"/>
    </ligand>
</feature>
<accession>A0A6H3F950</accession>
<dbReference type="PANTHER" id="PTHR45633">
    <property type="entry name" value="60 KDA HEAT SHOCK PROTEIN, MITOCHONDRIAL"/>
    <property type="match status" value="1"/>
</dbReference>
<dbReference type="EMBL" id="SIXC01000007">
    <property type="protein sequence ID" value="TBH79672.1"/>
    <property type="molecule type" value="Genomic_DNA"/>
</dbReference>
<feature type="region of interest" description="Disordered" evidence="9">
    <location>
        <begin position="525"/>
        <end position="547"/>
    </location>
</feature>
<keyword evidence="2 6" id="KW-0547">Nucleotide-binding</keyword>
<evidence type="ECO:0000256" key="4">
    <source>
        <dbReference type="ARBA" id="ARBA00023186"/>
    </source>
</evidence>
<feature type="binding site" evidence="6">
    <location>
        <position position="415"/>
    </location>
    <ligand>
        <name>ATP</name>
        <dbReference type="ChEBI" id="CHEBI:30616"/>
    </ligand>
</feature>
<evidence type="ECO:0000313" key="10">
    <source>
        <dbReference type="EMBL" id="TBH79672.1"/>
    </source>
</evidence>
<dbReference type="Proteomes" id="UP000292919">
    <property type="component" value="Unassembled WGS sequence"/>
</dbReference>
<keyword evidence="5 6" id="KW-0413">Isomerase</keyword>
<dbReference type="PRINTS" id="PR00298">
    <property type="entry name" value="CHAPERONIN60"/>
</dbReference>
<dbReference type="GO" id="GO:0016853">
    <property type="term" value="F:isomerase activity"/>
    <property type="evidence" value="ECO:0007669"/>
    <property type="project" value="UniProtKB-KW"/>
</dbReference>
<dbReference type="GO" id="GO:0005737">
    <property type="term" value="C:cytoplasm"/>
    <property type="evidence" value="ECO:0007669"/>
    <property type="project" value="UniProtKB-SubCell"/>
</dbReference>
<dbReference type="NCBIfam" id="TIGR02348">
    <property type="entry name" value="GroEL"/>
    <property type="match status" value="1"/>
</dbReference>
<comment type="function">
    <text evidence="6 8">Together with its co-chaperonin GroES, plays an essential role in assisting protein folding. The GroEL-GroES system forms a nano-cage that allows encapsulation of the non-native substrate proteins and provides a physical environment optimized to promote and accelerate protein folding.</text>
</comment>
<evidence type="ECO:0000256" key="1">
    <source>
        <dbReference type="ARBA" id="ARBA00006607"/>
    </source>
</evidence>
<comment type="subcellular location">
    <subcellularLocation>
        <location evidence="6">Cytoplasm</location>
    </subcellularLocation>
</comment>
<comment type="similarity">
    <text evidence="1 6 7">Belongs to the chaperonin (HSP60) family.</text>
</comment>
<dbReference type="Pfam" id="PF00118">
    <property type="entry name" value="Cpn60_TCP1"/>
    <property type="match status" value="1"/>
</dbReference>
<feature type="binding site" evidence="6">
    <location>
        <position position="495"/>
    </location>
    <ligand>
        <name>ATP</name>
        <dbReference type="ChEBI" id="CHEBI:30616"/>
    </ligand>
</feature>
<evidence type="ECO:0000256" key="3">
    <source>
        <dbReference type="ARBA" id="ARBA00022840"/>
    </source>
</evidence>
<feature type="binding site" evidence="6">
    <location>
        <begin position="479"/>
        <end position="481"/>
    </location>
    <ligand>
        <name>ATP</name>
        <dbReference type="ChEBI" id="CHEBI:30616"/>
    </ligand>
</feature>
<evidence type="ECO:0000256" key="9">
    <source>
        <dbReference type="SAM" id="MobiDB-lite"/>
    </source>
</evidence>
<keyword evidence="3 6" id="KW-0067">ATP-binding</keyword>
<comment type="subunit">
    <text evidence="6 8">Forms a cylinder of 14 subunits composed of two heptameric rings stacked back-to-back. Interacts with the co-chaperonin GroES.</text>
</comment>
<name>A0A6H3F950_9BACT</name>
<sequence>MSAKEILFDVKAREKLARGVDKLADAVKVTLGPKGRNVAIEKSFGAPVITKDGVTVAKEIELSDKFENMGAQLVKEVASKTSDAAGDGTTTATILAQAIYHEGIKLVAAGRNPMAVKRGIDKGVEALIAELANLAKPTRDQKEIAQIGTISANSDATIGNIIAEAMAKVGKEGVITVEEAKGLETTMDVVEGMRFDRGYLSPYFVTNAEKMVCEMDNPYILCTEKKISSMKDMLPVLEQVAKVNRPLMIIAEDVEGEALATLVVNKLRGALQVVAVKAPGFGDRRKAMLQDIAILTGGEVASEETGSKLENMTLAQLGTAKRIVVDKENTTIVDGAGKSEDIKARVKQIRAQVEESTSDYDREKLQERLAKLVGGVAVVHVGAATEVEMKEKKDRVEDALNATRAAVEEGIVPGGGTALIRVGKVLGDIKPADDDELAGVNIVRRAIEEPLRQIAHNAGFEGSIVVEKVRQGKDGFGFNAATGEYEDLIKAGVIDPKKVTRTALQNAASVASLLLTTECAIAEKPEPKKDAPMPGGMGGMGGMDGMY</sequence>
<dbReference type="HAMAP" id="MF_00600">
    <property type="entry name" value="CH60"/>
    <property type="match status" value="1"/>
</dbReference>
<dbReference type="PROSITE" id="PS00296">
    <property type="entry name" value="CHAPERONINS_CPN60"/>
    <property type="match status" value="1"/>
</dbReference>
<dbReference type="NCBIfam" id="NF000592">
    <property type="entry name" value="PRK00013.1"/>
    <property type="match status" value="1"/>
</dbReference>
<dbReference type="GO" id="GO:0140662">
    <property type="term" value="F:ATP-dependent protein folding chaperone"/>
    <property type="evidence" value="ECO:0007669"/>
    <property type="project" value="InterPro"/>
</dbReference>
<dbReference type="InterPro" id="IPR027410">
    <property type="entry name" value="TCP-1-like_intermed_sf"/>
</dbReference>
<dbReference type="RefSeq" id="WP_130957967.1">
    <property type="nucleotide sequence ID" value="NZ_JBHSHA010000008.1"/>
</dbReference>
<gene>
    <name evidence="6 10" type="primary">groL</name>
    <name evidence="6" type="synonym">groEL</name>
    <name evidence="10" type="ORF">EB812_07125</name>
</gene>
<dbReference type="GO" id="GO:0005524">
    <property type="term" value="F:ATP binding"/>
    <property type="evidence" value="ECO:0007669"/>
    <property type="project" value="UniProtKB-UniRule"/>
</dbReference>
<evidence type="ECO:0000256" key="7">
    <source>
        <dbReference type="RuleBase" id="RU000418"/>
    </source>
</evidence>
<dbReference type="NCBIfam" id="NF009489">
    <property type="entry name" value="PRK12851.1"/>
    <property type="match status" value="1"/>
</dbReference>
<dbReference type="Gene3D" id="1.10.560.10">
    <property type="entry name" value="GroEL-like equatorial domain"/>
    <property type="match status" value="1"/>
</dbReference>
<feature type="compositionally biased region" description="Gly residues" evidence="9">
    <location>
        <begin position="535"/>
        <end position="547"/>
    </location>
</feature>
<keyword evidence="6" id="KW-0963">Cytoplasm</keyword>